<dbReference type="PROSITE" id="PS50893">
    <property type="entry name" value="ABC_TRANSPORTER_2"/>
    <property type="match status" value="1"/>
</dbReference>
<dbReference type="PROSITE" id="PS00211">
    <property type="entry name" value="ABC_TRANSPORTER_1"/>
    <property type="match status" value="1"/>
</dbReference>
<dbReference type="InterPro" id="IPR047641">
    <property type="entry name" value="ABC_transpr_MalK/UgpC-like"/>
</dbReference>
<dbReference type="GO" id="GO:0005524">
    <property type="term" value="F:ATP binding"/>
    <property type="evidence" value="ECO:0007669"/>
    <property type="project" value="UniProtKB-KW"/>
</dbReference>
<keyword evidence="5" id="KW-0067">ATP-binding</keyword>
<evidence type="ECO:0000259" key="8">
    <source>
        <dbReference type="PROSITE" id="PS50893"/>
    </source>
</evidence>
<dbReference type="InterPro" id="IPR003593">
    <property type="entry name" value="AAA+_ATPase"/>
</dbReference>
<dbReference type="RefSeq" id="WP_038142384.1">
    <property type="nucleotide sequence ID" value="NZ_AQRC01000001.1"/>
</dbReference>
<dbReference type="eggNOG" id="COG3842">
    <property type="taxonomic scope" value="Bacteria"/>
</dbReference>
<keyword evidence="2" id="KW-0813">Transport</keyword>
<dbReference type="SUPFAM" id="SSF52540">
    <property type="entry name" value="P-loop containing nucleoside triphosphate hydrolases"/>
    <property type="match status" value="1"/>
</dbReference>
<dbReference type="InterPro" id="IPR017871">
    <property type="entry name" value="ABC_transporter-like_CS"/>
</dbReference>
<feature type="domain" description="ABC transporter" evidence="8">
    <location>
        <begin position="4"/>
        <end position="235"/>
    </location>
</feature>
<reference evidence="9 10" key="2">
    <citation type="journal article" date="2015" name="Antonie Van Leeuwenhoek">
        <title>Thioclava indica sp. nov., isolated from surface seawater of the Indian Ocean.</title>
        <authorList>
            <person name="Liu Y."/>
            <person name="Lai Q."/>
            <person name="Du J."/>
            <person name="Xu H."/>
            <person name="Jiang L."/>
            <person name="Shao Z."/>
        </authorList>
    </citation>
    <scope>NUCLEOTIDE SEQUENCE [LARGE SCALE GENOMIC DNA]</scope>
    <source>
        <strain evidence="9 10">13D2W-2</strain>
    </source>
</reference>
<evidence type="ECO:0000256" key="6">
    <source>
        <dbReference type="ARBA" id="ARBA00022967"/>
    </source>
</evidence>
<dbReference type="STRING" id="1317124.DW2_00170"/>
<evidence type="ECO:0000313" key="10">
    <source>
        <dbReference type="Proteomes" id="UP000028607"/>
    </source>
</evidence>
<evidence type="ECO:0000256" key="2">
    <source>
        <dbReference type="ARBA" id="ARBA00022448"/>
    </source>
</evidence>
<evidence type="ECO:0000256" key="1">
    <source>
        <dbReference type="ARBA" id="ARBA00005417"/>
    </source>
</evidence>
<dbReference type="FunFam" id="3.40.50.300:FF:000042">
    <property type="entry name" value="Maltose/maltodextrin ABC transporter, ATP-binding protein"/>
    <property type="match status" value="1"/>
</dbReference>
<name>A0A085U0M9_9RHOB</name>
<dbReference type="InterPro" id="IPR003439">
    <property type="entry name" value="ABC_transporter-like_ATP-bd"/>
</dbReference>
<dbReference type="SUPFAM" id="SSF50331">
    <property type="entry name" value="MOP-like"/>
    <property type="match status" value="1"/>
</dbReference>
<dbReference type="InterPro" id="IPR015855">
    <property type="entry name" value="ABC_transpr_MalK-like"/>
</dbReference>
<dbReference type="PATRIC" id="fig|1317124.6.peg.29"/>
<dbReference type="GO" id="GO:0140359">
    <property type="term" value="F:ABC-type transporter activity"/>
    <property type="evidence" value="ECO:0007669"/>
    <property type="project" value="InterPro"/>
</dbReference>
<evidence type="ECO:0000256" key="3">
    <source>
        <dbReference type="ARBA" id="ARBA00022475"/>
    </source>
</evidence>
<keyword evidence="6" id="KW-1278">Translocase</keyword>
<dbReference type="PANTHER" id="PTHR43875">
    <property type="entry name" value="MALTODEXTRIN IMPORT ATP-BINDING PROTEIN MSMX"/>
    <property type="match status" value="1"/>
</dbReference>
<comment type="similarity">
    <text evidence="1">Belongs to the ABC transporter superfamily.</text>
</comment>
<dbReference type="InterPro" id="IPR027417">
    <property type="entry name" value="P-loop_NTPase"/>
</dbReference>
<comment type="caution">
    <text evidence="9">The sequence shown here is derived from an EMBL/GenBank/DDBJ whole genome shotgun (WGS) entry which is preliminary data.</text>
</comment>
<gene>
    <name evidence="9" type="ORF">DW2_00170</name>
</gene>
<dbReference type="Pfam" id="PF00005">
    <property type="entry name" value="ABC_tran"/>
    <property type="match status" value="1"/>
</dbReference>
<reference evidence="10" key="1">
    <citation type="submission" date="2013-04" db="EMBL/GenBank/DDBJ databases">
        <title>Thioclava sp. 13D2W-2 Genome Sequencing.</title>
        <authorList>
            <person name="Lai Q."/>
            <person name="Li G."/>
            <person name="Shao Z."/>
        </authorList>
    </citation>
    <scope>NUCLEOTIDE SEQUENCE [LARGE SCALE GENOMIC DNA]</scope>
    <source>
        <strain evidence="10">13D2W-2</strain>
    </source>
</reference>
<organism evidence="9 10">
    <name type="scientific">Thioclava atlantica</name>
    <dbReference type="NCBI Taxonomy" id="1317124"/>
    <lineage>
        <taxon>Bacteria</taxon>
        <taxon>Pseudomonadati</taxon>
        <taxon>Pseudomonadota</taxon>
        <taxon>Alphaproteobacteria</taxon>
        <taxon>Rhodobacterales</taxon>
        <taxon>Paracoccaceae</taxon>
        <taxon>Thioclava</taxon>
    </lineage>
</organism>
<evidence type="ECO:0000256" key="5">
    <source>
        <dbReference type="ARBA" id="ARBA00022840"/>
    </source>
</evidence>
<dbReference type="InterPro" id="IPR008995">
    <property type="entry name" value="Mo/tungstate-bd_C_term_dom"/>
</dbReference>
<dbReference type="InterPro" id="IPR012340">
    <property type="entry name" value="NA-bd_OB-fold"/>
</dbReference>
<evidence type="ECO:0000256" key="7">
    <source>
        <dbReference type="ARBA" id="ARBA00023136"/>
    </source>
</evidence>
<keyword evidence="10" id="KW-1185">Reference proteome</keyword>
<protein>
    <submittedName>
        <fullName evidence="9">Sugar ABC transporter ATPase subunit</fullName>
    </submittedName>
</protein>
<keyword evidence="4" id="KW-0547">Nucleotide-binding</keyword>
<dbReference type="Gene3D" id="2.40.50.100">
    <property type="match status" value="1"/>
</dbReference>
<evidence type="ECO:0000313" key="9">
    <source>
        <dbReference type="EMBL" id="KFE36526.1"/>
    </source>
</evidence>
<dbReference type="InterPro" id="IPR040582">
    <property type="entry name" value="OB_MalK-like"/>
</dbReference>
<dbReference type="SMART" id="SM00382">
    <property type="entry name" value="AAA"/>
    <property type="match status" value="1"/>
</dbReference>
<dbReference type="GO" id="GO:0016887">
    <property type="term" value="F:ATP hydrolysis activity"/>
    <property type="evidence" value="ECO:0007669"/>
    <property type="project" value="InterPro"/>
</dbReference>
<accession>A0A085U0M9</accession>
<dbReference type="Gene3D" id="3.40.50.300">
    <property type="entry name" value="P-loop containing nucleotide triphosphate hydrolases"/>
    <property type="match status" value="1"/>
</dbReference>
<keyword evidence="3" id="KW-1003">Cell membrane</keyword>
<evidence type="ECO:0000256" key="4">
    <source>
        <dbReference type="ARBA" id="ARBA00022741"/>
    </source>
</evidence>
<keyword evidence="7" id="KW-0472">Membrane</keyword>
<dbReference type="PANTHER" id="PTHR43875:SF15">
    <property type="entry name" value="TREHALOSE IMPORT ATP-BINDING PROTEIN SUGC"/>
    <property type="match status" value="1"/>
</dbReference>
<dbReference type="AlphaFoldDB" id="A0A085U0M9"/>
<dbReference type="GO" id="GO:0008643">
    <property type="term" value="P:carbohydrate transport"/>
    <property type="evidence" value="ECO:0007669"/>
    <property type="project" value="InterPro"/>
</dbReference>
<sequence length="369" mass="41032">MARIRFTNVNKKYANGFHAVRDLNLDIEDREFIVLLGPSGCGKSTTLNMIAGLEEVSDGELIFDEQVVNYVPPHKRDVAMVFQSYALYPHKTVYDNIGFGLKMRNASKEVIDERVRDAAQKLEISHLLDRRPSQLSGGQRQRVALGRAMVRDPSVFLMDEPLSNLDAALRISMRAEIKELHRTMETTFVYVTHDQAEALTLADRIVVMNDGVVQQIGTPDDIYERPSNTFVASFLGSPPINYFDGALEAGPDGEMAFIRDGLRLLLPADYAARLKEKMGRVVRLGIRAEDVVEGTAEPGINALSGTVTSVLPVGSDQYLGMDFGGEELFFRVGKDLRHAFGEKITLAVDLSRLHIFDRESGQSLIWNAA</sequence>
<dbReference type="GO" id="GO:0055052">
    <property type="term" value="C:ATP-binding cassette (ABC) transporter complex, substrate-binding subunit-containing"/>
    <property type="evidence" value="ECO:0007669"/>
    <property type="project" value="TreeGrafter"/>
</dbReference>
<dbReference type="OrthoDB" id="8188565at2"/>
<dbReference type="CDD" id="cd03301">
    <property type="entry name" value="ABC_MalK_N"/>
    <property type="match status" value="1"/>
</dbReference>
<dbReference type="EMBL" id="AQRC01000001">
    <property type="protein sequence ID" value="KFE36526.1"/>
    <property type="molecule type" value="Genomic_DNA"/>
</dbReference>
<dbReference type="Pfam" id="PF17912">
    <property type="entry name" value="OB_MalK"/>
    <property type="match status" value="1"/>
</dbReference>
<proteinExistence type="inferred from homology"/>
<dbReference type="Proteomes" id="UP000028607">
    <property type="component" value="Unassembled WGS sequence"/>
</dbReference>
<dbReference type="Gene3D" id="2.40.50.140">
    <property type="entry name" value="Nucleic acid-binding proteins"/>
    <property type="match status" value="1"/>
</dbReference>
<dbReference type="NCBIfam" id="NF008653">
    <property type="entry name" value="PRK11650.1"/>
    <property type="match status" value="1"/>
</dbReference>